<dbReference type="InterPro" id="IPR006059">
    <property type="entry name" value="SBP"/>
</dbReference>
<name>A0A6N7KQ52_9ACTN</name>
<dbReference type="Proteomes" id="UP000450000">
    <property type="component" value="Unassembled WGS sequence"/>
</dbReference>
<keyword evidence="2" id="KW-1185">Reference proteome</keyword>
<evidence type="ECO:0000313" key="1">
    <source>
        <dbReference type="EMBL" id="MQS12855.1"/>
    </source>
</evidence>
<proteinExistence type="predicted"/>
<dbReference type="AlphaFoldDB" id="A0A6N7KQ52"/>
<dbReference type="InterPro" id="IPR050490">
    <property type="entry name" value="Bact_solute-bd_prot1"/>
</dbReference>
<dbReference type="PANTHER" id="PTHR43649">
    <property type="entry name" value="ARABINOSE-BINDING PROTEIN-RELATED"/>
    <property type="match status" value="1"/>
</dbReference>
<organism evidence="1 2">
    <name type="scientific">Streptomyces kaniharaensis</name>
    <dbReference type="NCBI Taxonomy" id="212423"/>
    <lineage>
        <taxon>Bacteria</taxon>
        <taxon>Bacillati</taxon>
        <taxon>Actinomycetota</taxon>
        <taxon>Actinomycetes</taxon>
        <taxon>Kitasatosporales</taxon>
        <taxon>Streptomycetaceae</taxon>
        <taxon>Streptomyces</taxon>
    </lineage>
</organism>
<dbReference type="OrthoDB" id="366726at2"/>
<protein>
    <submittedName>
        <fullName evidence="1">Extracellular solute-binding protein</fullName>
    </submittedName>
</protein>
<dbReference type="PANTHER" id="PTHR43649:SF30">
    <property type="entry name" value="ABC TRANSPORTER SUBSTRATE-BINDING PROTEIN"/>
    <property type="match status" value="1"/>
</dbReference>
<accession>A0A6N7KQ52</accession>
<sequence>MDHCAVDLAVLHLSLPDSPVCSYFPLKAVSALNRRAHVPTRVLGTALAGALVLTTVTACGGQGGGSVTLKLVAADYGESADTSSQQYWDEVVRGFEDANPGIKVDVQVVSWTDIGKRVDDLIAAGKSPDLLQTGGFADQAAADRLYPAAAVLSIDTQAKFMDSFAHAGQVLGAQYGIPFVSSSRVLFYNKALFRQAGIAQPPATWNELRQDAEKIRAKVPGVTPYGLPLGPEEAPAESMLWTLSGGGSISDDVGNYTIDSTQNQATFGWLKSNLVDTRLTYPEPGKMNRTPVFQDFAAGKVAMLNGHPTLLRMATAGKIEFGTAPIPRKDGVGRTGSLGVADWMMALKANGHKEQIKKFLSFVYQRENQLKFDERYNLLPVTQDAFAQMSADPKHEDLKQFATGLTNASFYPFGDPAWVNVSNRIKAGIGEAVTGDPKQVLTGLQDAAMQEAARIRK</sequence>
<dbReference type="SUPFAM" id="SSF53850">
    <property type="entry name" value="Periplasmic binding protein-like II"/>
    <property type="match status" value="1"/>
</dbReference>
<evidence type="ECO:0000313" key="2">
    <source>
        <dbReference type="Proteomes" id="UP000450000"/>
    </source>
</evidence>
<gene>
    <name evidence="1" type="ORF">F7Q99_11255</name>
</gene>
<reference evidence="1 2" key="1">
    <citation type="submission" date="2019-09" db="EMBL/GenBank/DDBJ databases">
        <title>Genome Sequences of Streptomyces kaniharaensis ATCC 21070.</title>
        <authorList>
            <person name="Zhu W."/>
            <person name="De Crecy-Lagard V."/>
            <person name="Richards N.G."/>
        </authorList>
    </citation>
    <scope>NUCLEOTIDE SEQUENCE [LARGE SCALE GENOMIC DNA]</scope>
    <source>
        <strain evidence="1 2">SF-557</strain>
    </source>
</reference>
<comment type="caution">
    <text evidence="1">The sequence shown here is derived from an EMBL/GenBank/DDBJ whole genome shotgun (WGS) entry which is preliminary data.</text>
</comment>
<dbReference type="EMBL" id="WBOF01000001">
    <property type="protein sequence ID" value="MQS12855.1"/>
    <property type="molecule type" value="Genomic_DNA"/>
</dbReference>
<dbReference type="Pfam" id="PF01547">
    <property type="entry name" value="SBP_bac_1"/>
    <property type="match status" value="1"/>
</dbReference>
<dbReference type="Gene3D" id="3.40.190.10">
    <property type="entry name" value="Periplasmic binding protein-like II"/>
    <property type="match status" value="2"/>
</dbReference>